<dbReference type="Proteomes" id="UP000693946">
    <property type="component" value="Linkage Group LG15"/>
</dbReference>
<evidence type="ECO:0000313" key="3">
    <source>
        <dbReference type="Proteomes" id="UP000693946"/>
    </source>
</evidence>
<feature type="region of interest" description="Disordered" evidence="1">
    <location>
        <begin position="125"/>
        <end position="171"/>
    </location>
</feature>
<evidence type="ECO:0000313" key="2">
    <source>
        <dbReference type="EMBL" id="KAG7512224.1"/>
    </source>
</evidence>
<feature type="compositionally biased region" description="Acidic residues" evidence="1">
    <location>
        <begin position="149"/>
        <end position="171"/>
    </location>
</feature>
<reference evidence="2 3" key="1">
    <citation type="journal article" date="2021" name="Sci. Rep.">
        <title>Chromosome anchoring in Senegalese sole (Solea senegalensis) reveals sex-associated markers and genome rearrangements in flatfish.</title>
        <authorList>
            <person name="Guerrero-Cozar I."/>
            <person name="Gomez-Garrido J."/>
            <person name="Berbel C."/>
            <person name="Martinez-Blanch J.F."/>
            <person name="Alioto T."/>
            <person name="Claros M.G."/>
            <person name="Gagnaire P.A."/>
            <person name="Manchado M."/>
        </authorList>
    </citation>
    <scope>NUCLEOTIDE SEQUENCE [LARGE SCALE GENOMIC DNA]</scope>
    <source>
        <strain evidence="2">Sse05_10M</strain>
    </source>
</reference>
<dbReference type="EMBL" id="JAGKHQ010000007">
    <property type="protein sequence ID" value="KAG7512224.1"/>
    <property type="molecule type" value="Genomic_DNA"/>
</dbReference>
<dbReference type="AlphaFoldDB" id="A0AAV6S561"/>
<organism evidence="2 3">
    <name type="scientific">Solea senegalensis</name>
    <name type="common">Senegalese sole</name>
    <dbReference type="NCBI Taxonomy" id="28829"/>
    <lineage>
        <taxon>Eukaryota</taxon>
        <taxon>Metazoa</taxon>
        <taxon>Chordata</taxon>
        <taxon>Craniata</taxon>
        <taxon>Vertebrata</taxon>
        <taxon>Euteleostomi</taxon>
        <taxon>Actinopterygii</taxon>
        <taxon>Neopterygii</taxon>
        <taxon>Teleostei</taxon>
        <taxon>Neoteleostei</taxon>
        <taxon>Acanthomorphata</taxon>
        <taxon>Carangaria</taxon>
        <taxon>Pleuronectiformes</taxon>
        <taxon>Pleuronectoidei</taxon>
        <taxon>Soleidae</taxon>
        <taxon>Solea</taxon>
    </lineage>
</organism>
<comment type="caution">
    <text evidence="2">The sequence shown here is derived from an EMBL/GenBank/DDBJ whole genome shotgun (WGS) entry which is preliminary data.</text>
</comment>
<evidence type="ECO:0000256" key="1">
    <source>
        <dbReference type="SAM" id="MobiDB-lite"/>
    </source>
</evidence>
<proteinExistence type="predicted"/>
<name>A0AAV6S561_SOLSE</name>
<sequence>MDNCTEFGAEKDGNMIMQESPSRSEMYDLDVDSSVENQLIEDEDFKTLAAHKAVMEQETVEVSVAKFSQLIQGFLKNKIDTMESELQQKEALLQKEKEKVQAAKMALMKKERGYLREKERLRRSIQEGEEELKQKMRELSELKTRRVDEQDDTSSQDSEDEDEDEAEAEVDIEEIREIKKRKRKKKFVFF</sequence>
<gene>
    <name evidence="2" type="ORF">JOB18_023659</name>
</gene>
<protein>
    <submittedName>
        <fullName evidence="2">Uncharacterized protein</fullName>
    </submittedName>
</protein>
<accession>A0AAV6S561</accession>
<keyword evidence="3" id="KW-1185">Reference proteome</keyword>
<feature type="compositionally biased region" description="Basic and acidic residues" evidence="1">
    <location>
        <begin position="125"/>
        <end position="148"/>
    </location>
</feature>